<sequence length="81" mass="8952">MRKFIIASAIVLLSSASAYAAPDYPWCQRTKMTGGSPDCSFTSLNQCQASISGVGGDCVRNPWMAYGSWQDEQYPNPRRVR</sequence>
<keyword evidence="1" id="KW-0732">Signal</keyword>
<dbReference type="InterPro" id="IPR021937">
    <property type="entry name" value="DUF3551"/>
</dbReference>
<dbReference type="EMBL" id="CP036498">
    <property type="protein sequence ID" value="QUS39798.1"/>
    <property type="molecule type" value="Genomic_DNA"/>
</dbReference>
<keyword evidence="3" id="KW-1185">Reference proteome</keyword>
<accession>A0ABX8ABI7</accession>
<evidence type="ECO:0000256" key="1">
    <source>
        <dbReference type="SAM" id="SignalP"/>
    </source>
</evidence>
<evidence type="ECO:0000313" key="3">
    <source>
        <dbReference type="Proteomes" id="UP000682843"/>
    </source>
</evidence>
<proteinExistence type="predicted"/>
<dbReference type="Pfam" id="PF12071">
    <property type="entry name" value="DUF3551"/>
    <property type="match status" value="1"/>
</dbReference>
<name>A0ABX8ABI7_9BRAD</name>
<protein>
    <submittedName>
        <fullName evidence="2">DUF3551 domain-containing protein</fullName>
    </submittedName>
</protein>
<feature type="chain" id="PRO_5045187309" evidence="1">
    <location>
        <begin position="21"/>
        <end position="81"/>
    </location>
</feature>
<feature type="signal peptide" evidence="1">
    <location>
        <begin position="1"/>
        <end position="20"/>
    </location>
</feature>
<gene>
    <name evidence="2" type="ORF">RPMA_13835</name>
</gene>
<dbReference type="RefSeq" id="WP_211913352.1">
    <property type="nucleotide sequence ID" value="NZ_CP036498.1"/>
</dbReference>
<reference evidence="2 3" key="1">
    <citation type="submission" date="2019-02" db="EMBL/GenBank/DDBJ databases">
        <title>Emended description of the genus Rhodopseudomonas and description of Rhodopseudomonas albus sp. nov., a non-phototrophic, heavy-metal-tolerant bacterium isolated from garden soil.</title>
        <authorList>
            <person name="Bao Z."/>
            <person name="Cao W.W."/>
            <person name="Sato Y."/>
            <person name="Nishizawa T."/>
            <person name="Zhao J."/>
            <person name="Guo Y."/>
            <person name="Ohta H."/>
        </authorList>
    </citation>
    <scope>NUCLEOTIDE SEQUENCE [LARGE SCALE GENOMIC DNA]</scope>
    <source>
        <strain evidence="2 3">SK50-23</strain>
    </source>
</reference>
<dbReference type="Proteomes" id="UP000682843">
    <property type="component" value="Chromosome"/>
</dbReference>
<organism evidence="2 3">
    <name type="scientific">Tardiphaga alba</name>
    <dbReference type="NCBI Taxonomy" id="340268"/>
    <lineage>
        <taxon>Bacteria</taxon>
        <taxon>Pseudomonadati</taxon>
        <taxon>Pseudomonadota</taxon>
        <taxon>Alphaproteobacteria</taxon>
        <taxon>Hyphomicrobiales</taxon>
        <taxon>Nitrobacteraceae</taxon>
        <taxon>Tardiphaga</taxon>
    </lineage>
</organism>
<evidence type="ECO:0000313" key="2">
    <source>
        <dbReference type="EMBL" id="QUS39798.1"/>
    </source>
</evidence>